<evidence type="ECO:0000259" key="2">
    <source>
        <dbReference type="PROSITE" id="PS50041"/>
    </source>
</evidence>
<dbReference type="OrthoDB" id="6372523at2759"/>
<feature type="domain" description="C-type lectin" evidence="2">
    <location>
        <begin position="77"/>
        <end position="191"/>
    </location>
</feature>
<proteinExistence type="predicted"/>
<feature type="signal peptide" evidence="1">
    <location>
        <begin position="1"/>
        <end position="17"/>
    </location>
</feature>
<dbReference type="InterPro" id="IPR050111">
    <property type="entry name" value="C-type_lectin/snaclec_domain"/>
</dbReference>
<evidence type="ECO:0000313" key="3">
    <source>
        <dbReference type="EMBL" id="KAG7155494.1"/>
    </source>
</evidence>
<dbReference type="SMART" id="SM00034">
    <property type="entry name" value="CLECT"/>
    <property type="match status" value="1"/>
</dbReference>
<comment type="caution">
    <text evidence="3">The sequence shown here is derived from an EMBL/GenBank/DDBJ whole genome shotgun (WGS) entry which is preliminary data.</text>
</comment>
<dbReference type="Proteomes" id="UP000747542">
    <property type="component" value="Unassembled WGS sequence"/>
</dbReference>
<dbReference type="Pfam" id="PF00059">
    <property type="entry name" value="Lectin_C"/>
    <property type="match status" value="1"/>
</dbReference>
<accession>A0A8J5ML71</accession>
<dbReference type="CDD" id="cd00037">
    <property type="entry name" value="CLECT"/>
    <property type="match status" value="1"/>
</dbReference>
<evidence type="ECO:0000313" key="4">
    <source>
        <dbReference type="Proteomes" id="UP000747542"/>
    </source>
</evidence>
<dbReference type="PANTHER" id="PTHR22803">
    <property type="entry name" value="MANNOSE, PHOSPHOLIPASE, LECTIN RECEPTOR RELATED"/>
    <property type="match status" value="1"/>
</dbReference>
<dbReference type="InterPro" id="IPR001304">
    <property type="entry name" value="C-type_lectin-like"/>
</dbReference>
<keyword evidence="4" id="KW-1185">Reference proteome</keyword>
<evidence type="ECO:0000256" key="1">
    <source>
        <dbReference type="SAM" id="SignalP"/>
    </source>
</evidence>
<gene>
    <name evidence="3" type="primary">Clec-L40</name>
    <name evidence="3" type="ORF">Hamer_G024704</name>
</gene>
<feature type="chain" id="PRO_5035290426" evidence="1">
    <location>
        <begin position="18"/>
        <end position="203"/>
    </location>
</feature>
<sequence>MAVVIHVLDLFLLVSSAMPIPFPSSSGVNMEEMSLTLKRMQQSLSQQAWALYQMLDLSRKYHICAQEPCCPPPFARVIDECFYLSLNNLTWQQARQHCRGMDGLLAKPKRVFALKSFLMGKAGPNTVFLGGQQHDGIWTWVDGSSINPSAWTEGYPSNWTTQENQCIVMKQDNHPPLSTQPCSAVKQFICQHPGIQEKVKTSG</sequence>
<keyword evidence="1" id="KW-0732">Signal</keyword>
<dbReference type="PROSITE" id="PS50041">
    <property type="entry name" value="C_TYPE_LECTIN_2"/>
    <property type="match status" value="1"/>
</dbReference>
<organism evidence="3 4">
    <name type="scientific">Homarus americanus</name>
    <name type="common">American lobster</name>
    <dbReference type="NCBI Taxonomy" id="6706"/>
    <lineage>
        <taxon>Eukaryota</taxon>
        <taxon>Metazoa</taxon>
        <taxon>Ecdysozoa</taxon>
        <taxon>Arthropoda</taxon>
        <taxon>Crustacea</taxon>
        <taxon>Multicrustacea</taxon>
        <taxon>Malacostraca</taxon>
        <taxon>Eumalacostraca</taxon>
        <taxon>Eucarida</taxon>
        <taxon>Decapoda</taxon>
        <taxon>Pleocyemata</taxon>
        <taxon>Astacidea</taxon>
        <taxon>Nephropoidea</taxon>
        <taxon>Nephropidae</taxon>
        <taxon>Homarus</taxon>
    </lineage>
</organism>
<protein>
    <submittedName>
        <fullName evidence="3">C-type lectin-like 40</fullName>
    </submittedName>
</protein>
<dbReference type="AlphaFoldDB" id="A0A8J5ML71"/>
<dbReference type="EMBL" id="JAHLQT010041489">
    <property type="protein sequence ID" value="KAG7155494.1"/>
    <property type="molecule type" value="Genomic_DNA"/>
</dbReference>
<reference evidence="3" key="1">
    <citation type="journal article" date="2021" name="Sci. Adv.">
        <title>The American lobster genome reveals insights on longevity, neural, and immune adaptations.</title>
        <authorList>
            <person name="Polinski J.M."/>
            <person name="Zimin A.V."/>
            <person name="Clark K.F."/>
            <person name="Kohn A.B."/>
            <person name="Sadowski N."/>
            <person name="Timp W."/>
            <person name="Ptitsyn A."/>
            <person name="Khanna P."/>
            <person name="Romanova D.Y."/>
            <person name="Williams P."/>
            <person name="Greenwood S.J."/>
            <person name="Moroz L.L."/>
            <person name="Walt D.R."/>
            <person name="Bodnar A.G."/>
        </authorList>
    </citation>
    <scope>NUCLEOTIDE SEQUENCE</scope>
    <source>
        <strain evidence="3">GMGI-L3</strain>
    </source>
</reference>
<name>A0A8J5ML71_HOMAM</name>